<dbReference type="SUPFAM" id="SSF46689">
    <property type="entry name" value="Homeodomain-like"/>
    <property type="match status" value="1"/>
</dbReference>
<dbReference type="PROSITE" id="PS01124">
    <property type="entry name" value="HTH_ARAC_FAMILY_2"/>
    <property type="match status" value="1"/>
</dbReference>
<dbReference type="GO" id="GO:0003700">
    <property type="term" value="F:DNA-binding transcription factor activity"/>
    <property type="evidence" value="ECO:0007669"/>
    <property type="project" value="InterPro"/>
</dbReference>
<feature type="domain" description="HTH araC/xylS-type" evidence="4">
    <location>
        <begin position="26"/>
        <end position="124"/>
    </location>
</feature>
<evidence type="ECO:0000256" key="1">
    <source>
        <dbReference type="ARBA" id="ARBA00023015"/>
    </source>
</evidence>
<organism evidence="5">
    <name type="scientific">bioreactor metagenome</name>
    <dbReference type="NCBI Taxonomy" id="1076179"/>
    <lineage>
        <taxon>unclassified sequences</taxon>
        <taxon>metagenomes</taxon>
        <taxon>ecological metagenomes</taxon>
    </lineage>
</organism>
<dbReference type="PANTHER" id="PTHR43280:SF28">
    <property type="entry name" value="HTH-TYPE TRANSCRIPTIONAL ACTIVATOR RHAS"/>
    <property type="match status" value="1"/>
</dbReference>
<reference evidence="5" key="1">
    <citation type="submission" date="2019-08" db="EMBL/GenBank/DDBJ databases">
        <authorList>
            <person name="Kucharzyk K."/>
            <person name="Murdoch R.W."/>
            <person name="Higgins S."/>
            <person name="Loffler F."/>
        </authorList>
    </citation>
    <scope>NUCLEOTIDE SEQUENCE</scope>
</reference>
<dbReference type="Gene3D" id="1.10.10.60">
    <property type="entry name" value="Homeodomain-like"/>
    <property type="match status" value="1"/>
</dbReference>
<dbReference type="InterPro" id="IPR020449">
    <property type="entry name" value="Tscrpt_reg_AraC-type_HTH"/>
</dbReference>
<comment type="caution">
    <text evidence="5">The sequence shown here is derived from an EMBL/GenBank/DDBJ whole genome shotgun (WGS) entry which is preliminary data.</text>
</comment>
<accession>A0A645H953</accession>
<dbReference type="AlphaFoldDB" id="A0A645H953"/>
<dbReference type="PRINTS" id="PR00032">
    <property type="entry name" value="HTHARAC"/>
</dbReference>
<keyword evidence="1" id="KW-0805">Transcription regulation</keyword>
<dbReference type="Pfam" id="PF12833">
    <property type="entry name" value="HTH_18"/>
    <property type="match status" value="1"/>
</dbReference>
<evidence type="ECO:0000256" key="3">
    <source>
        <dbReference type="ARBA" id="ARBA00023163"/>
    </source>
</evidence>
<dbReference type="SMART" id="SM00342">
    <property type="entry name" value="HTH_ARAC"/>
    <property type="match status" value="1"/>
</dbReference>
<dbReference type="GO" id="GO:0043565">
    <property type="term" value="F:sequence-specific DNA binding"/>
    <property type="evidence" value="ECO:0007669"/>
    <property type="project" value="InterPro"/>
</dbReference>
<keyword evidence="2" id="KW-0238">DNA-binding</keyword>
<name>A0A645H953_9ZZZZ</name>
<dbReference type="InterPro" id="IPR009057">
    <property type="entry name" value="Homeodomain-like_sf"/>
</dbReference>
<dbReference type="InterPro" id="IPR018060">
    <property type="entry name" value="HTH_AraC"/>
</dbReference>
<sequence length="133" mass="14905">MELLLEETVRAVPGGETGADGGGLPARTREYIKLHFEEELSTASLAGALQCGADYLNRVCRRAWGHTVTEEINRVRLARAGRLLLEGRLNIKEVAYESGFNDPAYFRRRFRRAFGQTPGEYRLAHSLGHTNTE</sequence>
<proteinExistence type="predicted"/>
<gene>
    <name evidence="5" type="primary">rhaS_136</name>
    <name evidence="5" type="ORF">SDC9_180284</name>
</gene>
<evidence type="ECO:0000313" key="5">
    <source>
        <dbReference type="EMBL" id="MPN32804.1"/>
    </source>
</evidence>
<evidence type="ECO:0000259" key="4">
    <source>
        <dbReference type="PROSITE" id="PS01124"/>
    </source>
</evidence>
<keyword evidence="3" id="KW-0804">Transcription</keyword>
<dbReference type="PANTHER" id="PTHR43280">
    <property type="entry name" value="ARAC-FAMILY TRANSCRIPTIONAL REGULATOR"/>
    <property type="match status" value="1"/>
</dbReference>
<protein>
    <submittedName>
        <fullName evidence="5">HTH-type transcriptional activator RhaS</fullName>
    </submittedName>
</protein>
<evidence type="ECO:0000256" key="2">
    <source>
        <dbReference type="ARBA" id="ARBA00023125"/>
    </source>
</evidence>
<dbReference type="EMBL" id="VSSQ01084998">
    <property type="protein sequence ID" value="MPN32804.1"/>
    <property type="molecule type" value="Genomic_DNA"/>
</dbReference>